<name>A0AAV4EZ53_9GAST</name>
<organism evidence="1 2">
    <name type="scientific">Elysia marginata</name>
    <dbReference type="NCBI Taxonomy" id="1093978"/>
    <lineage>
        <taxon>Eukaryota</taxon>
        <taxon>Metazoa</taxon>
        <taxon>Spiralia</taxon>
        <taxon>Lophotrochozoa</taxon>
        <taxon>Mollusca</taxon>
        <taxon>Gastropoda</taxon>
        <taxon>Heterobranchia</taxon>
        <taxon>Euthyneura</taxon>
        <taxon>Panpulmonata</taxon>
        <taxon>Sacoglossa</taxon>
        <taxon>Placobranchoidea</taxon>
        <taxon>Plakobranchidae</taxon>
        <taxon>Elysia</taxon>
    </lineage>
</organism>
<dbReference type="Proteomes" id="UP000762676">
    <property type="component" value="Unassembled WGS sequence"/>
</dbReference>
<protein>
    <submittedName>
        <fullName evidence="1">Rhs family protein</fullName>
    </submittedName>
</protein>
<proteinExistence type="predicted"/>
<evidence type="ECO:0000313" key="2">
    <source>
        <dbReference type="Proteomes" id="UP000762676"/>
    </source>
</evidence>
<evidence type="ECO:0000313" key="1">
    <source>
        <dbReference type="EMBL" id="GFR65815.1"/>
    </source>
</evidence>
<dbReference type="EMBL" id="BMAT01007505">
    <property type="protein sequence ID" value="GFR65815.1"/>
    <property type="molecule type" value="Genomic_DNA"/>
</dbReference>
<gene>
    <name evidence="1" type="ORF">ElyMa_003669300</name>
</gene>
<dbReference type="Gene3D" id="2.180.10.10">
    <property type="entry name" value="RHS repeat-associated core"/>
    <property type="match status" value="1"/>
</dbReference>
<dbReference type="NCBIfam" id="TIGR03696">
    <property type="entry name" value="Rhs_assc_core"/>
    <property type="match status" value="1"/>
</dbReference>
<reference evidence="1 2" key="1">
    <citation type="journal article" date="2021" name="Elife">
        <title>Chloroplast acquisition without the gene transfer in kleptoplastic sea slugs, Plakobranchus ocellatus.</title>
        <authorList>
            <person name="Maeda T."/>
            <person name="Takahashi S."/>
            <person name="Yoshida T."/>
            <person name="Shimamura S."/>
            <person name="Takaki Y."/>
            <person name="Nagai Y."/>
            <person name="Toyoda A."/>
            <person name="Suzuki Y."/>
            <person name="Arimoto A."/>
            <person name="Ishii H."/>
            <person name="Satoh N."/>
            <person name="Nishiyama T."/>
            <person name="Hasebe M."/>
            <person name="Maruyama T."/>
            <person name="Minagawa J."/>
            <person name="Obokata J."/>
            <person name="Shigenobu S."/>
        </authorList>
    </citation>
    <scope>NUCLEOTIDE SEQUENCE [LARGE SCALE GENOMIC DNA]</scope>
</reference>
<comment type="caution">
    <text evidence="1">The sequence shown here is derived from an EMBL/GenBank/DDBJ whole genome shotgun (WGS) entry which is preliminary data.</text>
</comment>
<keyword evidence="2" id="KW-1185">Reference proteome</keyword>
<dbReference type="InterPro" id="IPR022385">
    <property type="entry name" value="Rhs_assc_core"/>
</dbReference>
<accession>A0AAV4EZ53</accession>
<dbReference type="AlphaFoldDB" id="A0AAV4EZ53"/>
<sequence>MNGRVFDPILGRFLETDIVVQFPELSQSFNRYSYVLNGPLSFVDPSGYTATDLLSDFYLSQQFVPDQISDDWFKLNGIVIDYSVPAQQPMEIVAYDFNSSPVTTLNEAPSLFTEAYLNGTTIAEQKITLMANGSNFYFNALDRNDICGSQARSCNLNLSSDPLKMGLIGVHKYPGLYISTHTEEYQRYSDALMVDGADFVGKRANEASLMYPPSAPLAQAVGLASDMVKVYYSDDKADAAIGVVAENLGGTLAKKAIQAKNPYVSESVEVRAEAIGARLVDESN</sequence>